<dbReference type="Proteomes" id="UP000001476">
    <property type="component" value="Plasmid pEubeli2"/>
</dbReference>
<evidence type="ECO:0000313" key="2">
    <source>
        <dbReference type="Proteomes" id="UP000001476"/>
    </source>
</evidence>
<accession>C4Z6U0</accession>
<dbReference type="HOGENOM" id="CLU_1803250_0_0_9"/>
<name>C4Z6U0_LACE2</name>
<proteinExistence type="predicted"/>
<protein>
    <submittedName>
        <fullName evidence="1">Uncharacterized protein</fullName>
    </submittedName>
</protein>
<sequence>MRNTLRELLLSAVRLVIDVLTSPSISVVHGMVSLTEGSGVANTLASDVEKDFTSGIFTRALSRHMPIRKNVITNMQLNSLLKLFFIRTSPFQSESHLLYYIIFSRGNKEKIYVKMYILQCLTIQCEIGKIHINICILEHENAS</sequence>
<keyword evidence="2" id="KW-1185">Reference proteome</keyword>
<dbReference type="AlphaFoldDB" id="C4Z6U0"/>
<evidence type="ECO:0000313" key="1">
    <source>
        <dbReference type="EMBL" id="ACR73682.1"/>
    </source>
</evidence>
<reference evidence="1 2" key="1">
    <citation type="journal article" date="2009" name="Proc. Natl. Acad. Sci. U.S.A.">
        <title>Characterizing a model human gut microbiota composed of members of its two dominant bacterial phyla.</title>
        <authorList>
            <person name="Mahowald M.A."/>
            <person name="Rey F.E."/>
            <person name="Seedorf H."/>
            <person name="Turnbaugh P.J."/>
            <person name="Fulton R.S."/>
            <person name="Wollam A."/>
            <person name="Shah N."/>
            <person name="Wang C."/>
            <person name="Magrini V."/>
            <person name="Wilson R.K."/>
            <person name="Cantarel B.L."/>
            <person name="Coutinho P.M."/>
            <person name="Henrissat B."/>
            <person name="Crock L.W."/>
            <person name="Russell A."/>
            <person name="Verberkmoes N.C."/>
            <person name="Hettich R.L."/>
            <person name="Gordon J.I."/>
        </authorList>
    </citation>
    <scope>NUCLEOTIDE SEQUENCE [LARGE SCALE GENOMIC DNA]</scope>
    <source>
        <strain evidence="2">ATCC 27750 / DSM 3376 / VPI C15-48 / C15-B4</strain>
        <plasmid evidence="1">unnamed</plasmid>
    </source>
</reference>
<keyword evidence="1" id="KW-0614">Plasmid</keyword>
<dbReference type="EMBL" id="CP001106">
    <property type="protein sequence ID" value="ACR73682.1"/>
    <property type="molecule type" value="Genomic_DNA"/>
</dbReference>
<geneLocation type="plasmid" evidence="2">
    <name>pEubeli2</name>
</geneLocation>
<gene>
    <name evidence="1" type="ordered locus">EUBELI_20538</name>
</gene>
<organism evidence="1 2">
    <name type="scientific">Lachnospira eligens (strain ATCC 27750 / DSM 3376 / VPI C15-48 / C15-B4)</name>
    <name type="common">Eubacterium eligens</name>
    <dbReference type="NCBI Taxonomy" id="515620"/>
    <lineage>
        <taxon>Bacteria</taxon>
        <taxon>Bacillati</taxon>
        <taxon>Bacillota</taxon>
        <taxon>Clostridia</taxon>
        <taxon>Lachnospirales</taxon>
        <taxon>Lachnospiraceae</taxon>
        <taxon>Lachnospira</taxon>
    </lineage>
</organism>
<dbReference type="KEGG" id="eel:EUBELI_20538"/>